<keyword evidence="6" id="KW-1185">Reference proteome</keyword>
<dbReference type="RefSeq" id="WP_183976526.1">
    <property type="nucleotide sequence ID" value="NZ_JACHEB010000004.1"/>
</dbReference>
<comment type="similarity">
    <text evidence="4">Belongs to the HypA/HybF family.</text>
</comment>
<dbReference type="Gene3D" id="3.30.2320.80">
    <property type="match status" value="1"/>
</dbReference>
<feature type="binding site" evidence="4">
    <location>
        <position position="2"/>
    </location>
    <ligand>
        <name>Ni(2+)</name>
        <dbReference type="ChEBI" id="CHEBI:49786"/>
    </ligand>
</feature>
<feature type="binding site" evidence="4">
    <location>
        <position position="76"/>
    </location>
    <ligand>
        <name>Zn(2+)</name>
        <dbReference type="ChEBI" id="CHEBI:29105"/>
    </ligand>
</feature>
<protein>
    <recommendedName>
        <fullName evidence="4">Hydrogenase maturation factor HypA</fullName>
    </recommendedName>
</protein>
<reference evidence="5 6" key="1">
    <citation type="submission" date="2020-08" db="EMBL/GenBank/DDBJ databases">
        <title>Genomic Encyclopedia of Type Strains, Phase IV (KMG-V): Genome sequencing to study the core and pangenomes of soil and plant-associated prokaryotes.</title>
        <authorList>
            <person name="Whitman W."/>
        </authorList>
    </citation>
    <scope>NUCLEOTIDE SEQUENCE [LARGE SCALE GENOMIC DNA]</scope>
    <source>
        <strain evidence="5 6">X5P2</strain>
    </source>
</reference>
<gene>
    <name evidence="4" type="primary">hypA</name>
    <name evidence="5" type="ORF">HDF14_002378</name>
</gene>
<dbReference type="GO" id="GO:0016151">
    <property type="term" value="F:nickel cation binding"/>
    <property type="evidence" value="ECO:0007669"/>
    <property type="project" value="UniProtKB-UniRule"/>
</dbReference>
<comment type="function">
    <text evidence="4">Involved in the maturation of [NiFe] hydrogenases. Required for nickel insertion into the metal center of the hydrogenase.</text>
</comment>
<dbReference type="GO" id="GO:0008270">
    <property type="term" value="F:zinc ion binding"/>
    <property type="evidence" value="ECO:0007669"/>
    <property type="project" value="UniProtKB-UniRule"/>
</dbReference>
<organism evidence="5 6">
    <name type="scientific">Tunturiibacter gelidiferens</name>
    <dbReference type="NCBI Taxonomy" id="3069689"/>
    <lineage>
        <taxon>Bacteria</taxon>
        <taxon>Pseudomonadati</taxon>
        <taxon>Acidobacteriota</taxon>
        <taxon>Terriglobia</taxon>
        <taxon>Terriglobales</taxon>
        <taxon>Acidobacteriaceae</taxon>
        <taxon>Tunturiibacter</taxon>
    </lineage>
</organism>
<dbReference type="HAMAP" id="MF_00213">
    <property type="entry name" value="HypA_HybF"/>
    <property type="match status" value="1"/>
</dbReference>
<dbReference type="InterPro" id="IPR000688">
    <property type="entry name" value="HypA/HybF"/>
</dbReference>
<dbReference type="GO" id="GO:0051604">
    <property type="term" value="P:protein maturation"/>
    <property type="evidence" value="ECO:0007669"/>
    <property type="project" value="InterPro"/>
</dbReference>
<sequence>MHELSIVLSIIDEIGDESEARDLHDVEVVHLKVGVFSGVDRNALLFAWELACEGTPLERSHLDIETVPLVIYCANCHQNLTPPSLYQLCCPECETPSQTIISGRELEVVSLEVAA</sequence>
<dbReference type="NCBIfam" id="TIGR00100">
    <property type="entry name" value="hypA"/>
    <property type="match status" value="1"/>
</dbReference>
<proteinExistence type="inferred from homology"/>
<dbReference type="PANTHER" id="PTHR34535">
    <property type="entry name" value="HYDROGENASE MATURATION FACTOR HYPA"/>
    <property type="match status" value="1"/>
</dbReference>
<evidence type="ECO:0000313" key="5">
    <source>
        <dbReference type="EMBL" id="MBB5328768.1"/>
    </source>
</evidence>
<evidence type="ECO:0000256" key="1">
    <source>
        <dbReference type="ARBA" id="ARBA00022596"/>
    </source>
</evidence>
<dbReference type="AlphaFoldDB" id="A0A9X0QEF0"/>
<feature type="binding site" evidence="4">
    <location>
        <position position="90"/>
    </location>
    <ligand>
        <name>Zn(2+)</name>
        <dbReference type="ChEBI" id="CHEBI:29105"/>
    </ligand>
</feature>
<evidence type="ECO:0000313" key="6">
    <source>
        <dbReference type="Proteomes" id="UP000535182"/>
    </source>
</evidence>
<feature type="binding site" evidence="4">
    <location>
        <position position="93"/>
    </location>
    <ligand>
        <name>Zn(2+)</name>
        <dbReference type="ChEBI" id="CHEBI:29105"/>
    </ligand>
</feature>
<evidence type="ECO:0000256" key="3">
    <source>
        <dbReference type="ARBA" id="ARBA00022833"/>
    </source>
</evidence>
<comment type="caution">
    <text evidence="5">The sequence shown here is derived from an EMBL/GenBank/DDBJ whole genome shotgun (WGS) entry which is preliminary data.</text>
</comment>
<dbReference type="EMBL" id="JACHEB010000004">
    <property type="protein sequence ID" value="MBB5328768.1"/>
    <property type="molecule type" value="Genomic_DNA"/>
</dbReference>
<keyword evidence="2 4" id="KW-0479">Metal-binding</keyword>
<dbReference type="Pfam" id="PF01155">
    <property type="entry name" value="HypA"/>
    <property type="match status" value="1"/>
</dbReference>
<keyword evidence="3 4" id="KW-0862">Zinc</keyword>
<evidence type="ECO:0000256" key="4">
    <source>
        <dbReference type="HAMAP-Rule" id="MF_00213"/>
    </source>
</evidence>
<accession>A0A9X0QEF0</accession>
<dbReference type="PIRSF" id="PIRSF004761">
    <property type="entry name" value="Hydrgn_mat_HypA"/>
    <property type="match status" value="1"/>
</dbReference>
<feature type="binding site" evidence="4">
    <location>
        <position position="73"/>
    </location>
    <ligand>
        <name>Zn(2+)</name>
        <dbReference type="ChEBI" id="CHEBI:29105"/>
    </ligand>
</feature>
<name>A0A9X0QEF0_9BACT</name>
<evidence type="ECO:0000256" key="2">
    <source>
        <dbReference type="ARBA" id="ARBA00022723"/>
    </source>
</evidence>
<dbReference type="PANTHER" id="PTHR34535:SF3">
    <property type="entry name" value="HYDROGENASE MATURATION FACTOR HYPA"/>
    <property type="match status" value="1"/>
</dbReference>
<dbReference type="Proteomes" id="UP000535182">
    <property type="component" value="Unassembled WGS sequence"/>
</dbReference>
<keyword evidence="1 4" id="KW-0533">Nickel</keyword>